<feature type="coiled-coil region" evidence="1">
    <location>
        <begin position="921"/>
        <end position="1039"/>
    </location>
</feature>
<feature type="coiled-coil region" evidence="1">
    <location>
        <begin position="459"/>
        <end position="668"/>
    </location>
</feature>
<dbReference type="AlphaFoldDB" id="A0A0N0BJ78"/>
<reference evidence="2 3" key="1">
    <citation type="submission" date="2015-07" db="EMBL/GenBank/DDBJ databases">
        <title>The genome of Melipona quadrifasciata.</title>
        <authorList>
            <person name="Pan H."/>
            <person name="Kapheim K."/>
        </authorList>
    </citation>
    <scope>NUCLEOTIDE SEQUENCE [LARGE SCALE GENOMIC DNA]</scope>
    <source>
        <strain evidence="2">0111107301</strain>
        <tissue evidence="2">Whole body</tissue>
    </source>
</reference>
<feature type="coiled-coil region" evidence="1">
    <location>
        <begin position="133"/>
        <end position="160"/>
    </location>
</feature>
<name>A0A0N0BJ78_9HYME</name>
<organism evidence="2 3">
    <name type="scientific">Melipona quadrifasciata</name>
    <dbReference type="NCBI Taxonomy" id="166423"/>
    <lineage>
        <taxon>Eukaryota</taxon>
        <taxon>Metazoa</taxon>
        <taxon>Ecdysozoa</taxon>
        <taxon>Arthropoda</taxon>
        <taxon>Hexapoda</taxon>
        <taxon>Insecta</taxon>
        <taxon>Pterygota</taxon>
        <taxon>Neoptera</taxon>
        <taxon>Endopterygota</taxon>
        <taxon>Hymenoptera</taxon>
        <taxon>Apocrita</taxon>
        <taxon>Aculeata</taxon>
        <taxon>Apoidea</taxon>
        <taxon>Anthophila</taxon>
        <taxon>Apidae</taxon>
        <taxon>Melipona</taxon>
    </lineage>
</organism>
<dbReference type="PANTHER" id="PTHR18887">
    <property type="entry name" value="GOLGI-ASSOCIATED PROTEIN GCP360-RELATED"/>
    <property type="match status" value="1"/>
</dbReference>
<dbReference type="Gene3D" id="6.10.250.3110">
    <property type="match status" value="1"/>
</dbReference>
<sequence length="1097" mass="127737">MADEYLDNCLPIEVNDDNAFKEKTRIAEVAATTLCRLNSIMKQMQDWRDDRTKLRSNIWRLKLALRVAARETDDTVHAVPLIEHQRAEIKRLETTNKELRKELADVKSALLGQLAGVAQGTGWKSDDKLVEVKQKYLVERERLNNEIQYLKSRLNEVEEGHEHSTEVEHLKCKLKHFMMVDYTMEIIFTDIVNKVAETIANLSEELVNVNDRLHRSRVINNNLMCHEIKQLEVIVVSNDRPSMFKRIEQLEGLIVRLRSELAERDDHVNVLQRELLDTENLLEQRIKELEDRQRKIVILAEENKVLKEKTRMIEGRALEMQRDQEDSRKEQLEQLQQVKREASLTRKKLQNLQDDKEGLLKEMGKIRDTLQKKNDEAANALIERNTMERALNARIADLTRNLQITSKEKEKLENKVNELERARCKRTREASEKMKVELQQLKVSLTTSRNNFECANREIADLKMTLERFVDDKTRLEENVFHLESDKEALVYQLGAEKTIAEERLEELSKSKADYNELDLERVSLKKEKEQLNANLTNIRIEKELLEESVRHVRAKCSVLEDEIDKYACERDNLLEDIRNFRLSNEHLSNKLEDTQTKLDGTGDKVKRLEFENSKLQGDMSELASKNVSFEDQVRTLLSEKNRLVACINELENENTTLKGELDEVKTTSERSNVELNKLKMDYSKVRSENTALQITLDEVTQSNETLKKASEELNLKLNEIHSECRILENRLKILEMMNATLKKEKELLEQEYVSSLLPKICKIERDEAATNSKSTFSEQNEQVAERVTEKWKTVNGKSGKCPNDKAKLMEAKEELKRMIVENESLKFEMSKLKSQNFEIKIQLARIKDELQKQKVVLMEDKTSELAIRPISNKLEIANLCYKEIDSYSSHGVNNVGALAHIGQSNIYPYGRSVTEEEIGVEKLIEIVNKLKVENVALKMEVNSLRYSLVANFTNDEKRKDKLRVVDEEIHALKEELTKLRDEKESLRVRLDTASSKLDRLESEKIALKNELYTLRKINSDLKHKASELQCTYEKLKEKSLGFERCIVRAIKKIKKYTISTDSLDNPDDELKILLKKYISNEEILHSIEQKINVENI</sequence>
<proteinExistence type="predicted"/>
<feature type="coiled-coil region" evidence="1">
    <location>
        <begin position="82"/>
        <end position="109"/>
    </location>
</feature>
<protein>
    <submittedName>
        <fullName evidence="2">Uncharacterized protein</fullName>
    </submittedName>
</protein>
<dbReference type="EMBL" id="KQ435719">
    <property type="protein sequence ID" value="KOX78742.1"/>
    <property type="molecule type" value="Genomic_DNA"/>
</dbReference>
<evidence type="ECO:0000256" key="1">
    <source>
        <dbReference type="SAM" id="Coils"/>
    </source>
</evidence>
<dbReference type="STRING" id="166423.A0A0N0BJ78"/>
<keyword evidence="3" id="KW-1185">Reference proteome</keyword>
<dbReference type="InterPro" id="IPR026202">
    <property type="entry name" value="GOLGB1"/>
</dbReference>
<evidence type="ECO:0000313" key="3">
    <source>
        <dbReference type="Proteomes" id="UP000053105"/>
    </source>
</evidence>
<feature type="coiled-coil region" evidence="1">
    <location>
        <begin position="268"/>
        <end position="425"/>
    </location>
</feature>
<gene>
    <name evidence="2" type="ORF">WN51_08501</name>
</gene>
<dbReference type="OrthoDB" id="7631731at2759"/>
<accession>A0A0N0BJ78</accession>
<dbReference type="PANTHER" id="PTHR18887:SF5">
    <property type="entry name" value="GOLGIN SUBFAMILY B MEMBER 1-LIKE"/>
    <property type="match status" value="1"/>
</dbReference>
<dbReference type="GO" id="GO:0005794">
    <property type="term" value="C:Golgi apparatus"/>
    <property type="evidence" value="ECO:0007669"/>
    <property type="project" value="InterPro"/>
</dbReference>
<keyword evidence="1" id="KW-0175">Coiled coil</keyword>
<dbReference type="Proteomes" id="UP000053105">
    <property type="component" value="Unassembled WGS sequence"/>
</dbReference>
<evidence type="ECO:0000313" key="2">
    <source>
        <dbReference type="EMBL" id="KOX78742.1"/>
    </source>
</evidence>
<feature type="coiled-coil region" evidence="1">
    <location>
        <begin position="806"/>
        <end position="836"/>
    </location>
</feature>
<feature type="coiled-coil region" evidence="1">
    <location>
        <begin position="693"/>
        <end position="752"/>
    </location>
</feature>